<reference evidence="7" key="1">
    <citation type="submission" date="2023-03" db="EMBL/GenBank/DDBJ databases">
        <title>Draft genome sequence of a Mycolicibacterium mageritense strain H4_3_1 isolated from a hybrid biological-inorganic system reactor.</title>
        <authorList>
            <person name="Feng X."/>
            <person name="Kazama D."/>
            <person name="Sato K."/>
            <person name="Kobayashi H."/>
        </authorList>
    </citation>
    <scope>NUCLEOTIDE SEQUENCE</scope>
    <source>
        <strain evidence="7">H4_3_1</strain>
    </source>
</reference>
<dbReference type="InterPro" id="IPR015815">
    <property type="entry name" value="HIBADH-related"/>
</dbReference>
<dbReference type="InterPro" id="IPR006115">
    <property type="entry name" value="6PGDH_NADP-bd"/>
</dbReference>
<dbReference type="GO" id="GO:0051287">
    <property type="term" value="F:NAD binding"/>
    <property type="evidence" value="ECO:0007669"/>
    <property type="project" value="InterPro"/>
</dbReference>
<organism evidence="7 8">
    <name type="scientific">Mycolicibacterium mageritense</name>
    <name type="common">Mycobacterium mageritense</name>
    <dbReference type="NCBI Taxonomy" id="53462"/>
    <lineage>
        <taxon>Bacteria</taxon>
        <taxon>Bacillati</taxon>
        <taxon>Actinomycetota</taxon>
        <taxon>Actinomycetes</taxon>
        <taxon>Mycobacteriales</taxon>
        <taxon>Mycobacteriaceae</taxon>
        <taxon>Mycolicibacterium</taxon>
    </lineage>
</organism>
<dbReference type="SUPFAM" id="SSF51735">
    <property type="entry name" value="NAD(P)-binding Rossmann-fold domains"/>
    <property type="match status" value="1"/>
</dbReference>
<dbReference type="InterPro" id="IPR008927">
    <property type="entry name" value="6-PGluconate_DH-like_C_sf"/>
</dbReference>
<comment type="similarity">
    <text evidence="1">Belongs to the HIBADH-related family.</text>
</comment>
<evidence type="ECO:0000256" key="2">
    <source>
        <dbReference type="ARBA" id="ARBA00023002"/>
    </source>
</evidence>
<evidence type="ECO:0000256" key="4">
    <source>
        <dbReference type="PIRSR" id="PIRSR000103-1"/>
    </source>
</evidence>
<evidence type="ECO:0000313" key="8">
    <source>
        <dbReference type="Proteomes" id="UP001241092"/>
    </source>
</evidence>
<feature type="domain" description="3-hydroxyisobutyrate dehydrogenase-like NAD-binding" evidence="6">
    <location>
        <begin position="162"/>
        <end position="250"/>
    </location>
</feature>
<name>A0AAI8XSS3_MYCME</name>
<evidence type="ECO:0000313" key="7">
    <source>
        <dbReference type="EMBL" id="BDY33313.1"/>
    </source>
</evidence>
<dbReference type="EMBL" id="AP027452">
    <property type="protein sequence ID" value="BDY33313.1"/>
    <property type="molecule type" value="Genomic_DNA"/>
</dbReference>
<feature type="domain" description="6-phosphogluconate dehydrogenase NADP-binding" evidence="5">
    <location>
        <begin position="2"/>
        <end position="159"/>
    </location>
</feature>
<dbReference type="Proteomes" id="UP001241092">
    <property type="component" value="Chromosome"/>
</dbReference>
<gene>
    <name evidence="7" type="primary">garR_4</name>
    <name evidence="7" type="ORF">hbim_07290</name>
</gene>
<dbReference type="InterPro" id="IPR029154">
    <property type="entry name" value="HIBADH-like_NADP-bd"/>
</dbReference>
<dbReference type="InterPro" id="IPR013328">
    <property type="entry name" value="6PGD_dom2"/>
</dbReference>
<dbReference type="AlphaFoldDB" id="A0AAI8XSS3"/>
<dbReference type="PIRSF" id="PIRSF000103">
    <property type="entry name" value="HIBADH"/>
    <property type="match status" value="1"/>
</dbReference>
<dbReference type="Gene3D" id="3.40.50.720">
    <property type="entry name" value="NAD(P)-binding Rossmann-like Domain"/>
    <property type="match status" value="1"/>
</dbReference>
<evidence type="ECO:0000259" key="5">
    <source>
        <dbReference type="Pfam" id="PF03446"/>
    </source>
</evidence>
<dbReference type="SUPFAM" id="SSF48179">
    <property type="entry name" value="6-phosphogluconate dehydrogenase C-terminal domain-like"/>
    <property type="match status" value="1"/>
</dbReference>
<dbReference type="Pfam" id="PF14833">
    <property type="entry name" value="NAD_binding_11"/>
    <property type="match status" value="1"/>
</dbReference>
<dbReference type="RefSeq" id="WP_286212880.1">
    <property type="nucleotide sequence ID" value="NZ_AP027452.1"/>
</dbReference>
<dbReference type="Pfam" id="PF03446">
    <property type="entry name" value="NAD_binding_2"/>
    <property type="match status" value="1"/>
</dbReference>
<keyword evidence="2 7" id="KW-0560">Oxidoreductase</keyword>
<evidence type="ECO:0000256" key="3">
    <source>
        <dbReference type="ARBA" id="ARBA00023027"/>
    </source>
</evidence>
<dbReference type="InterPro" id="IPR036291">
    <property type="entry name" value="NAD(P)-bd_dom_sf"/>
</dbReference>
<dbReference type="PANTHER" id="PTHR43060:SF15">
    <property type="entry name" value="3-HYDROXYISOBUTYRATE DEHYDROGENASE-LIKE 1, MITOCHONDRIAL-RELATED"/>
    <property type="match status" value="1"/>
</dbReference>
<evidence type="ECO:0000256" key="1">
    <source>
        <dbReference type="ARBA" id="ARBA00009080"/>
    </source>
</evidence>
<dbReference type="GO" id="GO:0050661">
    <property type="term" value="F:NADP binding"/>
    <property type="evidence" value="ECO:0007669"/>
    <property type="project" value="InterPro"/>
</dbReference>
<proteinExistence type="inferred from homology"/>
<dbReference type="GO" id="GO:0008679">
    <property type="term" value="F:2-hydroxy-3-oxopropionate reductase activity"/>
    <property type="evidence" value="ECO:0007669"/>
    <property type="project" value="UniProtKB-EC"/>
</dbReference>
<dbReference type="Gene3D" id="1.10.1040.10">
    <property type="entry name" value="N-(1-d-carboxylethyl)-l-norvaline Dehydrogenase, domain 2"/>
    <property type="match status" value="1"/>
</dbReference>
<evidence type="ECO:0000259" key="6">
    <source>
        <dbReference type="Pfam" id="PF14833"/>
    </source>
</evidence>
<protein>
    <submittedName>
        <fullName evidence="7">2-hydroxy-3-oxopropionate reductase</fullName>
        <ecNumber evidence="7">1.1.1.60</ecNumber>
    </submittedName>
</protein>
<keyword evidence="3" id="KW-0520">NAD</keyword>
<sequence>MRVGFIGAGRMGTPMVSRLVAAGHVVRLLVRTPEKRAAAAELGAEPADTVADVAEDADVVVVCVFTDDQVREVCCDALFGAMPPGSALVVHTTGSPRTAEDLAAIGAGGRVAVVDAPVSGGPHDIAAGTVTVFAGGADDAMARARPVVAAYADPVLHVGPVGAGQRVKLINNALFAAQIGLVTEAVRIGTAFGIEESTLLTALTHGSAASRALAGIAATGSADAFISRVGEFVGKDIAVVRNTAQGLGTDLGQFDGLLDIAAGAHSPLFNNS</sequence>
<dbReference type="PANTHER" id="PTHR43060">
    <property type="entry name" value="3-HYDROXYISOBUTYRATE DEHYDROGENASE-LIKE 1, MITOCHONDRIAL-RELATED"/>
    <property type="match status" value="1"/>
</dbReference>
<feature type="active site" evidence="4">
    <location>
        <position position="168"/>
    </location>
</feature>
<accession>A0AAI8XSS3</accession>
<dbReference type="EC" id="1.1.1.60" evidence="7"/>